<dbReference type="EMBL" id="CABWIB010000001">
    <property type="protein sequence ID" value="VWL84957.1"/>
    <property type="molecule type" value="Genomic_DNA"/>
</dbReference>
<dbReference type="RefSeq" id="WP_156683004.1">
    <property type="nucleotide sequence ID" value="NZ_CABWIB010000001.1"/>
</dbReference>
<evidence type="ECO:0000313" key="2">
    <source>
        <dbReference type="Proteomes" id="UP000419017"/>
    </source>
</evidence>
<dbReference type="Proteomes" id="UP000419017">
    <property type="component" value="Unassembled WGS sequence"/>
</dbReference>
<evidence type="ECO:0000313" key="1">
    <source>
        <dbReference type="EMBL" id="VWL84957.1"/>
    </source>
</evidence>
<reference evidence="1 2" key="1">
    <citation type="submission" date="2019-10" db="EMBL/GenBank/DDBJ databases">
        <authorList>
            <person name="Blom J."/>
        </authorList>
    </citation>
    <scope>NUCLEOTIDE SEQUENCE [LARGE SCALE GENOMIC DNA]</scope>
    <source>
        <strain evidence="1 2">ES3154-GLU</strain>
    </source>
</reference>
<organism evidence="1 2">
    <name type="scientific">Oceanivirga miroungae</name>
    <dbReference type="NCBI Taxonomy" id="1130046"/>
    <lineage>
        <taxon>Bacteria</taxon>
        <taxon>Fusobacteriati</taxon>
        <taxon>Fusobacteriota</taxon>
        <taxon>Fusobacteriia</taxon>
        <taxon>Fusobacteriales</taxon>
        <taxon>Leptotrichiaceae</taxon>
        <taxon>Oceanivirga</taxon>
    </lineage>
</organism>
<protein>
    <submittedName>
        <fullName evidence="1">Uncharacterized protein</fullName>
    </submittedName>
</protein>
<gene>
    <name evidence="1" type="ORF">OMES3154_00229</name>
</gene>
<dbReference type="AlphaFoldDB" id="A0A6I8MBU1"/>
<sequence>MEKNKIKIIFDWNIIKSIELGNEKLIKKIYEFKLENNIDIFMLDLYFQDLNNDIVYKYNYKIEKDLKFIYNFFKGNYYSTYLDKIKKIKDIKELKDEYKIIFLEYKKNLENIIKQVQCLINLPNLDKVLSSDEIKKISELKDKKNCEKIIKKILLYFRERTCTNKLDTKVKNQIY</sequence>
<proteinExistence type="predicted"/>
<accession>A0A6I8MBU1</accession>
<keyword evidence="2" id="KW-1185">Reference proteome</keyword>
<name>A0A6I8MBU1_9FUSO</name>